<name>A0ACC0ZDR5_9ROSI</name>
<comment type="caution">
    <text evidence="1">The sequence shown here is derived from an EMBL/GenBank/DDBJ whole genome shotgun (WGS) entry which is preliminary data.</text>
</comment>
<organism evidence="1 2">
    <name type="scientific">Pistacia integerrima</name>
    <dbReference type="NCBI Taxonomy" id="434235"/>
    <lineage>
        <taxon>Eukaryota</taxon>
        <taxon>Viridiplantae</taxon>
        <taxon>Streptophyta</taxon>
        <taxon>Embryophyta</taxon>
        <taxon>Tracheophyta</taxon>
        <taxon>Spermatophyta</taxon>
        <taxon>Magnoliopsida</taxon>
        <taxon>eudicotyledons</taxon>
        <taxon>Gunneridae</taxon>
        <taxon>Pentapetalae</taxon>
        <taxon>rosids</taxon>
        <taxon>malvids</taxon>
        <taxon>Sapindales</taxon>
        <taxon>Anacardiaceae</taxon>
        <taxon>Pistacia</taxon>
    </lineage>
</organism>
<sequence>MTERARKEAELLRDEGKVEDKMVIELSRVWRLMEMDMAIVKAAVREKTLGERLKQAKARRKQAILVANSFRTIIYTHDSQIGVSKFNHKTQNPPMLSRVRVARAN</sequence>
<evidence type="ECO:0000313" key="2">
    <source>
        <dbReference type="Proteomes" id="UP001163603"/>
    </source>
</evidence>
<dbReference type="Proteomes" id="UP001163603">
    <property type="component" value="Chromosome 2"/>
</dbReference>
<keyword evidence="2" id="KW-1185">Reference proteome</keyword>
<dbReference type="EMBL" id="CM047737">
    <property type="protein sequence ID" value="KAJ0048737.1"/>
    <property type="molecule type" value="Genomic_DNA"/>
</dbReference>
<proteinExistence type="predicted"/>
<accession>A0ACC0ZDR5</accession>
<gene>
    <name evidence="1" type="ORF">Pint_17055</name>
</gene>
<reference evidence="2" key="1">
    <citation type="journal article" date="2023" name="G3 (Bethesda)">
        <title>Genome assembly and association tests identify interacting loci associated with vigor, precocity, and sex in interspecific pistachio rootstocks.</title>
        <authorList>
            <person name="Palmer W."/>
            <person name="Jacygrad E."/>
            <person name="Sagayaradj S."/>
            <person name="Cavanaugh K."/>
            <person name="Han R."/>
            <person name="Bertier L."/>
            <person name="Beede B."/>
            <person name="Kafkas S."/>
            <person name="Golino D."/>
            <person name="Preece J."/>
            <person name="Michelmore R."/>
        </authorList>
    </citation>
    <scope>NUCLEOTIDE SEQUENCE [LARGE SCALE GENOMIC DNA]</scope>
</reference>
<protein>
    <submittedName>
        <fullName evidence="1">Uncharacterized protein</fullName>
    </submittedName>
</protein>
<evidence type="ECO:0000313" key="1">
    <source>
        <dbReference type="EMBL" id="KAJ0048737.1"/>
    </source>
</evidence>